<evidence type="ECO:0000256" key="1">
    <source>
        <dbReference type="ARBA" id="ARBA00004328"/>
    </source>
</evidence>
<dbReference type="PANTHER" id="PTHR45785">
    <property type="entry name" value="COMPLEMENT FACTOR H-RELATED"/>
    <property type="match status" value="1"/>
</dbReference>
<dbReference type="Pfam" id="PF00084">
    <property type="entry name" value="Sushi"/>
    <property type="match status" value="2"/>
</dbReference>
<keyword evidence="2 5" id="KW-0768">Sushi</keyword>
<accession>A0A3Q3F0X8</accession>
<feature type="domain" description="Sushi" evidence="6">
    <location>
        <begin position="109"/>
        <end position="160"/>
    </location>
</feature>
<evidence type="ECO:0000259" key="6">
    <source>
        <dbReference type="PROSITE" id="PS50923"/>
    </source>
</evidence>
<dbReference type="SMART" id="SM00032">
    <property type="entry name" value="CCP"/>
    <property type="match status" value="2"/>
</dbReference>
<name>A0A3Q3F0X8_9LABR</name>
<dbReference type="AlphaFoldDB" id="A0A3Q3F0X8"/>
<sequence length="160" mass="17949">MHDWRDVRVRGQRGNIRKSHIKMCVKVICLFVYTEINACIPITVPNAKYTENSDGWYEEGDKIRVTCDEGYEVKKRDATAVCLNGTWTSVPVCESKCVPPVTQTNNRIGSVSEPTYQEVFAADSSVKYECEDGYSVEGAESKKTIFCISGKWTEGPTCSK</sequence>
<dbReference type="SUPFAM" id="SSF57535">
    <property type="entry name" value="Complement control module/SCR domain"/>
    <property type="match status" value="2"/>
</dbReference>
<evidence type="ECO:0000256" key="3">
    <source>
        <dbReference type="ARBA" id="ARBA00022729"/>
    </source>
</evidence>
<dbReference type="InterPro" id="IPR051503">
    <property type="entry name" value="ComplSys_Reg/VirEntry_Med"/>
</dbReference>
<comment type="caution">
    <text evidence="5">Lacks conserved residue(s) required for the propagation of feature annotation.</text>
</comment>
<dbReference type="PANTHER" id="PTHR45785:SF2">
    <property type="entry name" value="COMPLEMENT FACTOR H-RELATED"/>
    <property type="match status" value="1"/>
</dbReference>
<keyword evidence="8" id="KW-1185">Reference proteome</keyword>
<dbReference type="Ensembl" id="ENSLBET00000013028.1">
    <property type="protein sequence ID" value="ENSLBEP00000012392.1"/>
    <property type="gene ID" value="ENSLBEG00000009524.1"/>
</dbReference>
<organism evidence="7 8">
    <name type="scientific">Labrus bergylta</name>
    <name type="common">ballan wrasse</name>
    <dbReference type="NCBI Taxonomy" id="56723"/>
    <lineage>
        <taxon>Eukaryota</taxon>
        <taxon>Metazoa</taxon>
        <taxon>Chordata</taxon>
        <taxon>Craniata</taxon>
        <taxon>Vertebrata</taxon>
        <taxon>Euteleostomi</taxon>
        <taxon>Actinopterygii</taxon>
        <taxon>Neopterygii</taxon>
        <taxon>Teleostei</taxon>
        <taxon>Neoteleostei</taxon>
        <taxon>Acanthomorphata</taxon>
        <taxon>Eupercaria</taxon>
        <taxon>Labriformes</taxon>
        <taxon>Labridae</taxon>
        <taxon>Labrus</taxon>
    </lineage>
</organism>
<dbReference type="InterPro" id="IPR035976">
    <property type="entry name" value="Sushi/SCR/CCP_sf"/>
</dbReference>
<comment type="subcellular location">
    <subcellularLocation>
        <location evidence="1">Virion</location>
    </subcellularLocation>
</comment>
<dbReference type="GeneTree" id="ENSGT00940000177007"/>
<evidence type="ECO:0000256" key="4">
    <source>
        <dbReference type="ARBA" id="ARBA00023157"/>
    </source>
</evidence>
<feature type="domain" description="Sushi" evidence="6">
    <location>
        <begin position="37"/>
        <end position="95"/>
    </location>
</feature>
<protein>
    <recommendedName>
        <fullName evidence="6">Sushi domain-containing protein</fullName>
    </recommendedName>
</protein>
<dbReference type="STRING" id="56723.ENSLBEP00000012392"/>
<dbReference type="PROSITE" id="PS50923">
    <property type="entry name" value="SUSHI"/>
    <property type="match status" value="2"/>
</dbReference>
<evidence type="ECO:0000256" key="2">
    <source>
        <dbReference type="ARBA" id="ARBA00022659"/>
    </source>
</evidence>
<keyword evidence="3" id="KW-0732">Signal</keyword>
<dbReference type="InterPro" id="IPR000436">
    <property type="entry name" value="Sushi_SCR_CCP_dom"/>
</dbReference>
<reference evidence="7" key="1">
    <citation type="submission" date="2025-08" db="UniProtKB">
        <authorList>
            <consortium name="Ensembl"/>
        </authorList>
    </citation>
    <scope>IDENTIFICATION</scope>
</reference>
<dbReference type="Proteomes" id="UP000261660">
    <property type="component" value="Unplaced"/>
</dbReference>
<evidence type="ECO:0000256" key="5">
    <source>
        <dbReference type="PROSITE-ProRule" id="PRU00302"/>
    </source>
</evidence>
<feature type="disulfide bond" evidence="5">
    <location>
        <begin position="39"/>
        <end position="82"/>
    </location>
</feature>
<dbReference type="CDD" id="cd00033">
    <property type="entry name" value="CCP"/>
    <property type="match status" value="2"/>
</dbReference>
<evidence type="ECO:0000313" key="8">
    <source>
        <dbReference type="Proteomes" id="UP000261660"/>
    </source>
</evidence>
<keyword evidence="4 5" id="KW-1015">Disulfide bond</keyword>
<dbReference type="Gene3D" id="2.10.70.10">
    <property type="entry name" value="Complement Module, domain 1"/>
    <property type="match status" value="2"/>
</dbReference>
<evidence type="ECO:0000313" key="7">
    <source>
        <dbReference type="Ensembl" id="ENSLBEP00000012392.1"/>
    </source>
</evidence>
<reference evidence="7" key="2">
    <citation type="submission" date="2025-09" db="UniProtKB">
        <authorList>
            <consortium name="Ensembl"/>
        </authorList>
    </citation>
    <scope>IDENTIFICATION</scope>
</reference>
<dbReference type="InParanoid" id="A0A3Q3F0X8"/>
<proteinExistence type="predicted"/>